<name>A0A151AJF2_9EURY</name>
<reference evidence="2 3" key="1">
    <citation type="submission" date="2016-02" db="EMBL/GenBank/DDBJ databases">
        <title>Genome sequence of Halalkalicoccus paucihalophilus DSM 24557.</title>
        <authorList>
            <person name="Poehlein A."/>
            <person name="Daniel R."/>
        </authorList>
    </citation>
    <scope>NUCLEOTIDE SEQUENCE [LARGE SCALE GENOMIC DNA]</scope>
    <source>
        <strain evidence="2 3">DSM 24557</strain>
    </source>
</reference>
<accession>A0A151AJF2</accession>
<sequence length="51" mass="4959">MARTLSIGLLLTAGGLVGYLAGVATPYPGRSLSLTVVMVGITIAAVGVGEA</sequence>
<organism evidence="2 3">
    <name type="scientific">Halalkalicoccus paucihalophilus</name>
    <dbReference type="NCBI Taxonomy" id="1008153"/>
    <lineage>
        <taxon>Archaea</taxon>
        <taxon>Methanobacteriati</taxon>
        <taxon>Methanobacteriota</taxon>
        <taxon>Stenosarchaea group</taxon>
        <taxon>Halobacteria</taxon>
        <taxon>Halobacteriales</taxon>
        <taxon>Halococcaceae</taxon>
        <taxon>Halalkalicoccus</taxon>
    </lineage>
</organism>
<keyword evidence="3" id="KW-1185">Reference proteome</keyword>
<proteinExistence type="predicted"/>
<dbReference type="RefSeq" id="WP_169802600.1">
    <property type="nucleotide sequence ID" value="NZ_LTAZ01000001.1"/>
</dbReference>
<feature type="transmembrane region" description="Helical" evidence="1">
    <location>
        <begin position="32"/>
        <end position="49"/>
    </location>
</feature>
<dbReference type="PATRIC" id="fig|1008153.3.peg.209"/>
<gene>
    <name evidence="2" type="ORF">HAPAU_02050</name>
</gene>
<keyword evidence="1" id="KW-1133">Transmembrane helix</keyword>
<comment type="caution">
    <text evidence="2">The sequence shown here is derived from an EMBL/GenBank/DDBJ whole genome shotgun (WGS) entry which is preliminary data.</text>
</comment>
<protein>
    <submittedName>
        <fullName evidence="2">Uncharacterized protein</fullName>
    </submittedName>
</protein>
<evidence type="ECO:0000313" key="2">
    <source>
        <dbReference type="EMBL" id="KYH27537.1"/>
    </source>
</evidence>
<keyword evidence="1" id="KW-0812">Transmembrane</keyword>
<dbReference type="AlphaFoldDB" id="A0A151AJF2"/>
<evidence type="ECO:0000313" key="3">
    <source>
        <dbReference type="Proteomes" id="UP000075321"/>
    </source>
</evidence>
<dbReference type="Proteomes" id="UP000075321">
    <property type="component" value="Unassembled WGS sequence"/>
</dbReference>
<keyword evidence="1" id="KW-0472">Membrane</keyword>
<evidence type="ECO:0000256" key="1">
    <source>
        <dbReference type="SAM" id="Phobius"/>
    </source>
</evidence>
<dbReference type="EMBL" id="LTAZ01000001">
    <property type="protein sequence ID" value="KYH27537.1"/>
    <property type="molecule type" value="Genomic_DNA"/>
</dbReference>